<evidence type="ECO:0000313" key="2">
    <source>
        <dbReference type="Proteomes" id="UP001143981"/>
    </source>
</evidence>
<dbReference type="EMBL" id="JANBOI010000671">
    <property type="protein sequence ID" value="KAJ1729117.1"/>
    <property type="molecule type" value="Genomic_DNA"/>
</dbReference>
<sequence length="173" mass="19600">MITLESYAELDESLQCSHTMWVAFAERCIDRARTSKANGNLEDALVKYMMACNVFSRKFQELRDRNAIDNHPEYMRLRDDIDSIVVAELEVLQKSLQGLARSERRRSYAAASRRLSQLRLMEEVLAAGETAILVQDDTEGAIALPPSRPDSMSPMPRPLVEAIRATRELTISI</sequence>
<dbReference type="OrthoDB" id="2965483at2759"/>
<comment type="caution">
    <text evidence="1">The sequence shown here is derived from an EMBL/GenBank/DDBJ whole genome shotgun (WGS) entry which is preliminary data.</text>
</comment>
<dbReference type="Proteomes" id="UP001143981">
    <property type="component" value="Unassembled WGS sequence"/>
</dbReference>
<keyword evidence="2" id="KW-1185">Reference proteome</keyword>
<evidence type="ECO:0008006" key="3">
    <source>
        <dbReference type="Google" id="ProtNLM"/>
    </source>
</evidence>
<name>A0A9W8CXG5_9FUNG</name>
<dbReference type="Gene3D" id="1.20.58.80">
    <property type="entry name" value="Phosphotransferase system, lactose/cellobiose-type IIA subunit"/>
    <property type="match status" value="1"/>
</dbReference>
<organism evidence="1 2">
    <name type="scientific">Coemansia biformis</name>
    <dbReference type="NCBI Taxonomy" id="1286918"/>
    <lineage>
        <taxon>Eukaryota</taxon>
        <taxon>Fungi</taxon>
        <taxon>Fungi incertae sedis</taxon>
        <taxon>Zoopagomycota</taxon>
        <taxon>Kickxellomycotina</taxon>
        <taxon>Kickxellomycetes</taxon>
        <taxon>Kickxellales</taxon>
        <taxon>Kickxellaceae</taxon>
        <taxon>Coemansia</taxon>
    </lineage>
</organism>
<protein>
    <recommendedName>
        <fullName evidence="3">USP8 dimerisation domain-containing protein</fullName>
    </recommendedName>
</protein>
<reference evidence="1" key="1">
    <citation type="submission" date="2022-07" db="EMBL/GenBank/DDBJ databases">
        <title>Phylogenomic reconstructions and comparative analyses of Kickxellomycotina fungi.</title>
        <authorList>
            <person name="Reynolds N.K."/>
            <person name="Stajich J.E."/>
            <person name="Barry K."/>
            <person name="Grigoriev I.V."/>
            <person name="Crous P."/>
            <person name="Smith M.E."/>
        </authorList>
    </citation>
    <scope>NUCLEOTIDE SEQUENCE</scope>
    <source>
        <strain evidence="1">BCRC 34381</strain>
    </source>
</reference>
<accession>A0A9W8CXG5</accession>
<proteinExistence type="predicted"/>
<dbReference type="AlphaFoldDB" id="A0A9W8CXG5"/>
<gene>
    <name evidence="1" type="ORF">LPJ61_003683</name>
</gene>
<evidence type="ECO:0000313" key="1">
    <source>
        <dbReference type="EMBL" id="KAJ1729117.1"/>
    </source>
</evidence>